<dbReference type="RefSeq" id="WP_244853430.1">
    <property type="nucleotide sequence ID" value="NZ_BORP01000002.1"/>
</dbReference>
<feature type="transmembrane region" description="Helical" evidence="1">
    <location>
        <begin position="39"/>
        <end position="57"/>
    </location>
</feature>
<dbReference type="Proteomes" id="UP000676917">
    <property type="component" value="Unassembled WGS sequence"/>
</dbReference>
<comment type="caution">
    <text evidence="3">The sequence shown here is derived from an EMBL/GenBank/DDBJ whole genome shotgun (WGS) entry which is preliminary data.</text>
</comment>
<reference evidence="3" key="1">
    <citation type="submission" date="2021-03" db="EMBL/GenBank/DDBJ databases">
        <title>Antimicrobial resistance genes in bacteria isolated from Japanese honey, and their potential for conferring macrolide and lincosamide resistance in the American foulbrood pathogen Paenibacillus larvae.</title>
        <authorList>
            <person name="Okamoto M."/>
            <person name="Kumagai M."/>
            <person name="Kanamori H."/>
            <person name="Takamatsu D."/>
        </authorList>
    </citation>
    <scope>NUCLEOTIDE SEQUENCE</scope>
    <source>
        <strain evidence="3">J43TS3</strain>
    </source>
</reference>
<feature type="transmembrane region" description="Helical" evidence="1">
    <location>
        <begin position="149"/>
        <end position="171"/>
    </location>
</feature>
<dbReference type="GO" id="GO:0080120">
    <property type="term" value="P:CAAX-box protein maturation"/>
    <property type="evidence" value="ECO:0007669"/>
    <property type="project" value="UniProtKB-ARBA"/>
</dbReference>
<evidence type="ECO:0000313" key="3">
    <source>
        <dbReference type="EMBL" id="GIO26583.1"/>
    </source>
</evidence>
<name>A0A919X9K9_9BACI</name>
<sequence length="238" mass="27245">MFWYLLLLTVAICLPGIYFMFQTEKKMPNNDEISDKERLVAHFAIVVLFGAIGAFAVPKVDIIPLEFNVYSILKYGLIFGVICSVGNLVLYYFYLLKSITTKDYLEIEKHYHNIGILSRILYAGFVEEIMFRWGIMSFILWLLQFAFKPLTITAVVIAIGISSILFSLVHLPSIKMVSTEPKPAMYVYTILGNIWVGVFAGWAFLEAGIFAAIIVHILFHLLWYPIQKMEQKKHQSVA</sequence>
<evidence type="ECO:0000313" key="4">
    <source>
        <dbReference type="Proteomes" id="UP000676917"/>
    </source>
</evidence>
<proteinExistence type="predicted"/>
<feature type="transmembrane region" description="Helical" evidence="1">
    <location>
        <begin position="77"/>
        <end position="95"/>
    </location>
</feature>
<protein>
    <recommendedName>
        <fullName evidence="2">CAAX prenyl protease 2/Lysostaphin resistance protein A-like domain-containing protein</fullName>
    </recommendedName>
</protein>
<feature type="transmembrane region" description="Helical" evidence="1">
    <location>
        <begin position="183"/>
        <end position="203"/>
    </location>
</feature>
<accession>A0A919X9K9</accession>
<evidence type="ECO:0000259" key="2">
    <source>
        <dbReference type="Pfam" id="PF02517"/>
    </source>
</evidence>
<dbReference type="AlphaFoldDB" id="A0A919X9K9"/>
<feature type="transmembrane region" description="Helical" evidence="1">
    <location>
        <begin position="116"/>
        <end position="143"/>
    </location>
</feature>
<gene>
    <name evidence="3" type="ORF">J43TS3_11940</name>
</gene>
<keyword evidence="1" id="KW-1133">Transmembrane helix</keyword>
<feature type="transmembrane region" description="Helical" evidence="1">
    <location>
        <begin position="209"/>
        <end position="226"/>
    </location>
</feature>
<dbReference type="InterPro" id="IPR003675">
    <property type="entry name" value="Rce1/LyrA-like_dom"/>
</dbReference>
<evidence type="ECO:0000256" key="1">
    <source>
        <dbReference type="SAM" id="Phobius"/>
    </source>
</evidence>
<keyword evidence="1" id="KW-0812">Transmembrane</keyword>
<organism evidence="3 4">
    <name type="scientific">Ornithinibacillus bavariensis</name>
    <dbReference type="NCBI Taxonomy" id="545502"/>
    <lineage>
        <taxon>Bacteria</taxon>
        <taxon>Bacillati</taxon>
        <taxon>Bacillota</taxon>
        <taxon>Bacilli</taxon>
        <taxon>Bacillales</taxon>
        <taxon>Bacillaceae</taxon>
        <taxon>Ornithinibacillus</taxon>
    </lineage>
</organism>
<feature type="domain" description="CAAX prenyl protease 2/Lysostaphin resistance protein A-like" evidence="2">
    <location>
        <begin position="116"/>
        <end position="221"/>
    </location>
</feature>
<feature type="transmembrane region" description="Helical" evidence="1">
    <location>
        <begin position="6"/>
        <end position="23"/>
    </location>
</feature>
<dbReference type="Pfam" id="PF02517">
    <property type="entry name" value="Rce1-like"/>
    <property type="match status" value="1"/>
</dbReference>
<dbReference type="EMBL" id="BORP01000002">
    <property type="protein sequence ID" value="GIO26583.1"/>
    <property type="molecule type" value="Genomic_DNA"/>
</dbReference>
<keyword evidence="4" id="KW-1185">Reference proteome</keyword>
<dbReference type="GO" id="GO:0004175">
    <property type="term" value="F:endopeptidase activity"/>
    <property type="evidence" value="ECO:0007669"/>
    <property type="project" value="UniProtKB-ARBA"/>
</dbReference>
<keyword evidence="1" id="KW-0472">Membrane</keyword>